<name>A0ABW5RA92_9BACL</name>
<keyword evidence="7" id="KW-0862">Zinc</keyword>
<keyword evidence="3" id="KW-0645">Protease</keyword>
<evidence type="ECO:0000256" key="6">
    <source>
        <dbReference type="ARBA" id="ARBA00022801"/>
    </source>
</evidence>
<organism evidence="11 12">
    <name type="scientific">Marinicrinis sediminis</name>
    <dbReference type="NCBI Taxonomy" id="1652465"/>
    <lineage>
        <taxon>Bacteria</taxon>
        <taxon>Bacillati</taxon>
        <taxon>Bacillota</taxon>
        <taxon>Bacilli</taxon>
        <taxon>Bacillales</taxon>
        <taxon>Paenibacillaceae</taxon>
    </lineage>
</organism>
<evidence type="ECO:0000313" key="11">
    <source>
        <dbReference type="EMBL" id="MFD2671928.1"/>
    </source>
</evidence>
<feature type="domain" description="SLH" evidence="10">
    <location>
        <begin position="1105"/>
        <end position="1168"/>
    </location>
</feature>
<dbReference type="Pfam" id="PF00395">
    <property type="entry name" value="SLH"/>
    <property type="match status" value="3"/>
</dbReference>
<dbReference type="Gene3D" id="3.10.170.10">
    <property type="match status" value="1"/>
</dbReference>
<sequence>MKVWRRLTAVLCLTALLFTTAIGGHASAVSEYEKGLSLIPDQAWGHKVNALASKPRYMEGRIARGIAYEDKIMSYIEDHPSVFGFDQPREHLKLQKKVKDDEGRTHYTYQQQWNGIPFHGKYLTVHTNLQQEIYAIQNTTEPMLARLPLARDASLPDMVAVEALKQQIEAEQQITIEEMEDSRFYEEKASLLYYLADQEYRLVYEIEVRYVQPEPGRYMGYVDALTGEVVALINMLHTLELKPEQQTVQPWRDGEISVYEDVYGDLDAAHPGHYYLLDTGKPMFQQSGGTIRTLNAALIDGELFDGSLVTTAEEYLARFHDVLPVSFDGTVTEAVYESMDNYAYTSLVYDYFYESFGRDSFDDRGHPVYSIVNFAYAPDNAFWDGAMLYYGIGSGVDEGGFDCLGCALDVVAHEYAHGVTEFTAGLIYYGQSGALNESISDIFAAVIEGDWEIGEDTGRIIRSMENPIQYGQPMHMSEYVDMLEDNGGVHVNSGIPNYAAYQMATKLDQLSIAGVDGRDILSDVTYGALVNYLVPTSNFYDARQAYLWAIEDLTDDMREESQITALEQQQMIQAVNDAWSEAGITYDLSIHSFGFEELLGDDFMSVTTIDEENIIIVNVKNGTDLTQLTPIIEVDEDHGVQVEAVGTEDFTAEMQYRVYAEDEERIWRVYVWPTAQLTKNRDTFVESDSDDGSFEQSIEVEVMYDTFIGEIGEDLLPYHVFPVSLPEGLTLEIQKTSETTVEMNLKGNAVHHDNEADQFIILMYWHYFLEESSDAYVTPTGIEFDPPQLTIQSNSLAESANAPGQITGSVTYELSGGNFTPFIEIYLSDVPEGLNGYVDIDFMAQTFTLTFDGTAVQHRTADRITIHPLLAAFSVSDTIGPVYGESFILPFTDAAPAGGGSGGGGFPGGIIMVPPIEPDTSKPKVTDGKLKMDITEEDLEEQIQDEQTTEIVIKVEAENDEAYDSLSVDLPSSLFNTGKKVLIRSDFGTLQFPAKPFDEGLKSRHLTVSINQVQPNQMTLTGPVMKMASQALDYQVLDGEREITTFEEPVVLQMNVLDKGFRQAHRLAAYYYNESSKAWEYMGGTFSNGILTFETDHFSTYAVMEYATPFQDISKHWAQEEIERLAMQQIVAGKTKDSFAPDQTVTRAEFAALLSRALALPAGTGYPFEDVTEDKWYASAVANVHQAGIVQGISEKQFAPNREITRQEMAVMLVKAYTFVKGIEENEIVTDQADTSLFLDEDTTSPWASDYVRMVEELGLMKGDQDGFFLPKKGATRAETVSVIARLMKL</sequence>
<dbReference type="Gene3D" id="3.10.450.490">
    <property type="match status" value="1"/>
</dbReference>
<evidence type="ECO:0000256" key="8">
    <source>
        <dbReference type="ARBA" id="ARBA00023049"/>
    </source>
</evidence>
<dbReference type="Gene3D" id="3.10.450.40">
    <property type="match status" value="1"/>
</dbReference>
<dbReference type="Gene3D" id="2.60.40.2340">
    <property type="match status" value="1"/>
</dbReference>
<evidence type="ECO:0000256" key="1">
    <source>
        <dbReference type="ARBA" id="ARBA00001947"/>
    </source>
</evidence>
<feature type="chain" id="PRO_5045812275" evidence="9">
    <location>
        <begin position="27"/>
        <end position="1290"/>
    </location>
</feature>
<keyword evidence="6" id="KW-0378">Hydrolase</keyword>
<evidence type="ECO:0000259" key="10">
    <source>
        <dbReference type="PROSITE" id="PS51272"/>
    </source>
</evidence>
<evidence type="ECO:0000256" key="7">
    <source>
        <dbReference type="ARBA" id="ARBA00022833"/>
    </source>
</evidence>
<evidence type="ECO:0000256" key="4">
    <source>
        <dbReference type="ARBA" id="ARBA00022723"/>
    </source>
</evidence>
<gene>
    <name evidence="11" type="ORF">ACFSUC_09965</name>
</gene>
<evidence type="ECO:0000256" key="9">
    <source>
        <dbReference type="SAM" id="SignalP"/>
    </source>
</evidence>
<dbReference type="InterPro" id="IPR023612">
    <property type="entry name" value="Peptidase_M4"/>
</dbReference>
<reference evidence="12" key="1">
    <citation type="journal article" date="2019" name="Int. J. Syst. Evol. Microbiol.">
        <title>The Global Catalogue of Microorganisms (GCM) 10K type strain sequencing project: providing services to taxonomists for standard genome sequencing and annotation.</title>
        <authorList>
            <consortium name="The Broad Institute Genomics Platform"/>
            <consortium name="The Broad Institute Genome Sequencing Center for Infectious Disease"/>
            <person name="Wu L."/>
            <person name="Ma J."/>
        </authorList>
    </citation>
    <scope>NUCLEOTIDE SEQUENCE [LARGE SCALE GENOMIC DNA]</scope>
    <source>
        <strain evidence="12">KCTC 33676</strain>
    </source>
</reference>
<dbReference type="Pfam" id="PF01447">
    <property type="entry name" value="Peptidase_M4"/>
    <property type="match status" value="1"/>
</dbReference>
<keyword evidence="4" id="KW-0479">Metal-binding</keyword>
<dbReference type="InterPro" id="IPR001119">
    <property type="entry name" value="SLH_dom"/>
</dbReference>
<dbReference type="PROSITE" id="PS51272">
    <property type="entry name" value="SLH"/>
    <property type="match status" value="3"/>
</dbReference>
<feature type="domain" description="SLH" evidence="10">
    <location>
        <begin position="1169"/>
        <end position="1227"/>
    </location>
</feature>
<comment type="cofactor">
    <cofactor evidence="1">
        <name>Zn(2+)</name>
        <dbReference type="ChEBI" id="CHEBI:29105"/>
    </cofactor>
</comment>
<feature type="domain" description="SLH" evidence="10">
    <location>
        <begin position="1235"/>
        <end position="1290"/>
    </location>
</feature>
<dbReference type="PANTHER" id="PTHR33794">
    <property type="entry name" value="BACILLOLYSIN"/>
    <property type="match status" value="1"/>
</dbReference>
<dbReference type="CDD" id="cd09597">
    <property type="entry name" value="M4_TLP"/>
    <property type="match status" value="1"/>
</dbReference>
<dbReference type="EMBL" id="JBHUMM010000023">
    <property type="protein sequence ID" value="MFD2671928.1"/>
    <property type="molecule type" value="Genomic_DNA"/>
</dbReference>
<proteinExistence type="inferred from homology"/>
<dbReference type="Pfam" id="PF02868">
    <property type="entry name" value="Peptidase_M4_C"/>
    <property type="match status" value="1"/>
</dbReference>
<feature type="signal peptide" evidence="9">
    <location>
        <begin position="1"/>
        <end position="26"/>
    </location>
</feature>
<comment type="similarity">
    <text evidence="2">Belongs to the peptidase M4 family.</text>
</comment>
<dbReference type="PANTHER" id="PTHR33794:SF1">
    <property type="entry name" value="BACILLOLYSIN"/>
    <property type="match status" value="1"/>
</dbReference>
<keyword evidence="5 9" id="KW-0732">Signal</keyword>
<evidence type="ECO:0000256" key="5">
    <source>
        <dbReference type="ARBA" id="ARBA00022729"/>
    </source>
</evidence>
<keyword evidence="8" id="KW-0482">Metalloprotease</keyword>
<dbReference type="InterPro" id="IPR011096">
    <property type="entry name" value="FTP_domain"/>
</dbReference>
<accession>A0ABW5RA92</accession>
<dbReference type="Gene3D" id="1.10.390.10">
    <property type="entry name" value="Neutral Protease Domain 2"/>
    <property type="match status" value="1"/>
</dbReference>
<evidence type="ECO:0000256" key="3">
    <source>
        <dbReference type="ARBA" id="ARBA00022670"/>
    </source>
</evidence>
<dbReference type="SUPFAM" id="SSF55486">
    <property type="entry name" value="Metalloproteases ('zincins'), catalytic domain"/>
    <property type="match status" value="1"/>
</dbReference>
<dbReference type="PRINTS" id="PR00730">
    <property type="entry name" value="THERMOLYSIN"/>
</dbReference>
<dbReference type="InterPro" id="IPR013856">
    <property type="entry name" value="Peptidase_M4_domain"/>
</dbReference>
<dbReference type="InterPro" id="IPR027268">
    <property type="entry name" value="Peptidase_M4/M1_CTD_sf"/>
</dbReference>
<evidence type="ECO:0000313" key="12">
    <source>
        <dbReference type="Proteomes" id="UP001597497"/>
    </source>
</evidence>
<dbReference type="InterPro" id="IPR001570">
    <property type="entry name" value="Peptidase_M4_C_domain"/>
</dbReference>
<comment type="caution">
    <text evidence="11">The sequence shown here is derived from an EMBL/GenBank/DDBJ whole genome shotgun (WGS) entry which is preliminary data.</text>
</comment>
<dbReference type="Proteomes" id="UP001597497">
    <property type="component" value="Unassembled WGS sequence"/>
</dbReference>
<keyword evidence="12" id="KW-1185">Reference proteome</keyword>
<evidence type="ECO:0000256" key="2">
    <source>
        <dbReference type="ARBA" id="ARBA00009388"/>
    </source>
</evidence>
<dbReference type="InterPro" id="IPR050728">
    <property type="entry name" value="Zinc_Metalloprotease_M4"/>
</dbReference>
<protein>
    <submittedName>
        <fullName evidence="11">S-layer homology domain-containing protein</fullName>
    </submittedName>
</protein>
<dbReference type="RefSeq" id="WP_379929400.1">
    <property type="nucleotide sequence ID" value="NZ_JBHUMM010000023.1"/>
</dbReference>
<dbReference type="Pfam" id="PF07504">
    <property type="entry name" value="FTP"/>
    <property type="match status" value="1"/>
</dbReference>